<keyword evidence="2" id="KW-0812">Transmembrane</keyword>
<dbReference type="InParanoid" id="F0YP87"/>
<reference evidence="3 4" key="1">
    <citation type="journal article" date="2011" name="Proc. Natl. Acad. Sci. U.S.A.">
        <title>Niche of harmful alga Aureococcus anophagefferens revealed through ecogenomics.</title>
        <authorList>
            <person name="Gobler C.J."/>
            <person name="Berry D.L."/>
            <person name="Dyhrman S.T."/>
            <person name="Wilhelm S.W."/>
            <person name="Salamov A."/>
            <person name="Lobanov A.V."/>
            <person name="Zhang Y."/>
            <person name="Collier J.L."/>
            <person name="Wurch L.L."/>
            <person name="Kustka A.B."/>
            <person name="Dill B.D."/>
            <person name="Shah M."/>
            <person name="VerBerkmoes N.C."/>
            <person name="Kuo A."/>
            <person name="Terry A."/>
            <person name="Pangilinan J."/>
            <person name="Lindquist E.A."/>
            <person name="Lucas S."/>
            <person name="Paulsen I.T."/>
            <person name="Hattenrath-Lehmann T.K."/>
            <person name="Talmage S.C."/>
            <person name="Walker E.A."/>
            <person name="Koch F."/>
            <person name="Burson A.M."/>
            <person name="Marcoval M.A."/>
            <person name="Tang Y.Z."/>
            <person name="Lecleir G.R."/>
            <person name="Coyne K.J."/>
            <person name="Berg G.M."/>
            <person name="Bertrand E.M."/>
            <person name="Saito M.A."/>
            <person name="Gladyshev V.N."/>
            <person name="Grigoriev I.V."/>
        </authorList>
    </citation>
    <scope>NUCLEOTIDE SEQUENCE [LARGE SCALE GENOMIC DNA]</scope>
    <source>
        <strain evidence="4">CCMP 1984</strain>
    </source>
</reference>
<keyword evidence="4" id="KW-1185">Reference proteome</keyword>
<accession>F0YP87</accession>
<feature type="transmembrane region" description="Helical" evidence="2">
    <location>
        <begin position="377"/>
        <end position="401"/>
    </location>
</feature>
<feature type="region of interest" description="Disordered" evidence="1">
    <location>
        <begin position="234"/>
        <end position="268"/>
    </location>
</feature>
<dbReference type="KEGG" id="aaf:AURANDRAFT_68321"/>
<proteinExistence type="predicted"/>
<evidence type="ECO:0000313" key="4">
    <source>
        <dbReference type="Proteomes" id="UP000002729"/>
    </source>
</evidence>
<dbReference type="AlphaFoldDB" id="F0YP87"/>
<keyword evidence="2" id="KW-0472">Membrane</keyword>
<dbReference type="GeneID" id="20226735"/>
<feature type="compositionally biased region" description="Basic and acidic residues" evidence="1">
    <location>
        <begin position="234"/>
        <end position="259"/>
    </location>
</feature>
<protein>
    <submittedName>
        <fullName evidence="3">Uncharacterized protein</fullName>
    </submittedName>
</protein>
<organism evidence="4">
    <name type="scientific">Aureococcus anophagefferens</name>
    <name type="common">Harmful bloom alga</name>
    <dbReference type="NCBI Taxonomy" id="44056"/>
    <lineage>
        <taxon>Eukaryota</taxon>
        <taxon>Sar</taxon>
        <taxon>Stramenopiles</taxon>
        <taxon>Ochrophyta</taxon>
        <taxon>Pelagophyceae</taxon>
        <taxon>Pelagomonadales</taxon>
        <taxon>Pelagomonadaceae</taxon>
        <taxon>Aureococcus</taxon>
    </lineage>
</organism>
<dbReference type="Proteomes" id="UP000002729">
    <property type="component" value="Unassembled WGS sequence"/>
</dbReference>
<sequence>MMKDTNEPCEVVQQKQKNLSVHFPRKKEIIQVEESQLTPYDYAKSSGRATSAVVITEPKGKSMPMKWMRRVDQLLIQNIFSNKRLYQRLKRISFPEDGAGISFVMGINCNTGVPYSCMNELAIGKLWMFLRDSFMEADQGRAIGGIHVGGHISTKEPDQEHVTWGILTSLDRRDGCGIGQWTGCQMWSLTYYSDYRNRQSQRFAMFMMDSVANGAIIGMNEKQEQSEVFRTNEDSEMGVDHTDHKYPPWKDAKRDERGLPEPLQPKDLGNNQALVEKMKLDDVMKIINVTDNPDLSEQDCRTLREMVAYCWGMFDDMLRPVDSDPVGIEFKDPQQQPVKLQPYRCNAGYSESAGASLVEISKDFTGDSVARAARERLIYFGFTALVCIIPVWYPLGLHCFIHFPGIRSRYFPG</sequence>
<evidence type="ECO:0000256" key="2">
    <source>
        <dbReference type="SAM" id="Phobius"/>
    </source>
</evidence>
<evidence type="ECO:0000256" key="1">
    <source>
        <dbReference type="SAM" id="MobiDB-lite"/>
    </source>
</evidence>
<evidence type="ECO:0000313" key="3">
    <source>
        <dbReference type="EMBL" id="EGB03073.1"/>
    </source>
</evidence>
<name>F0YP87_AURAN</name>
<dbReference type="RefSeq" id="XP_009042226.1">
    <property type="nucleotide sequence ID" value="XM_009043978.1"/>
</dbReference>
<keyword evidence="2" id="KW-1133">Transmembrane helix</keyword>
<gene>
    <name evidence="3" type="ORF">AURANDRAFT_68321</name>
</gene>
<dbReference type="EMBL" id="GL833203">
    <property type="protein sequence ID" value="EGB03073.1"/>
    <property type="molecule type" value="Genomic_DNA"/>
</dbReference>